<dbReference type="InterPro" id="IPR029020">
    <property type="entry name" value="Ammonium/urea_transptr"/>
</dbReference>
<sequence length="439" mass="45923" precursor="true">MTLPRSRFTPLMLITALCLFPAVTQAAESGPPDWLPALDTVWLAVAAALVFFMQAGFALLESGMSRAKNAVNVVMKNYVDVCLGSLAFWLVGYGLMFGFNPTGWFGQSHFALIGAENGDYMALLFQTMFAATAVTIASGAMAERTRYQAYLLGAVLITAIIYPVYGSWAWGGAHGGEGWLASLGFIDFAGSTVVHSIGGWVALAGVLVLGPRLGRFGPNGERRPIHGHNLTQVALGGFILWVGWFGFNGGSTGGADVSIGLINLNTHLSAAAGAAGALILLAILRQPVLLTTTVNASIGGLVGITAGAATMDPHFAVVTGLVSGMIVVAGTRLLESLGLDDVVGAVSAHGLAGAWGTLAAGLFLAGDLFNPMQVAVQLIGILAGFLWAFPMALLMYFLIDRTVGLRASTVDEQRGLDFSEHYEIGYPEFQADVLHKGKG</sequence>
<dbReference type="eggNOG" id="COG0004">
    <property type="taxonomic scope" value="Bacteria"/>
</dbReference>
<feature type="transmembrane region" description="Helical" evidence="8">
    <location>
        <begin position="230"/>
        <end position="247"/>
    </location>
</feature>
<dbReference type="EMBL" id="CP001339">
    <property type="protein sequence ID" value="ACL71309.1"/>
    <property type="molecule type" value="Genomic_DNA"/>
</dbReference>
<feature type="transmembrane region" description="Helical" evidence="8">
    <location>
        <begin position="120"/>
        <end position="142"/>
    </location>
</feature>
<dbReference type="PANTHER" id="PTHR11730">
    <property type="entry name" value="AMMONIUM TRANSPORTER"/>
    <property type="match status" value="1"/>
</dbReference>
<dbReference type="GO" id="GO:0005886">
    <property type="term" value="C:plasma membrane"/>
    <property type="evidence" value="ECO:0007669"/>
    <property type="project" value="UniProtKB-SubCell"/>
</dbReference>
<dbReference type="InterPro" id="IPR024041">
    <property type="entry name" value="NH4_transpt_AmtB-like_dom"/>
</dbReference>
<dbReference type="PANTHER" id="PTHR11730:SF6">
    <property type="entry name" value="AMMONIUM TRANSPORTER"/>
    <property type="match status" value="1"/>
</dbReference>
<organism evidence="11 12">
    <name type="scientific">Thioalkalivibrio sulfidiphilus (strain HL-EbGR7)</name>
    <dbReference type="NCBI Taxonomy" id="396588"/>
    <lineage>
        <taxon>Bacteria</taxon>
        <taxon>Pseudomonadati</taxon>
        <taxon>Pseudomonadota</taxon>
        <taxon>Gammaproteobacteria</taxon>
        <taxon>Chromatiales</taxon>
        <taxon>Ectothiorhodospiraceae</taxon>
        <taxon>Thioalkalivibrio</taxon>
    </lineage>
</organism>
<proteinExistence type="inferred from homology"/>
<feature type="transmembrane region" description="Helical" evidence="8">
    <location>
        <begin position="42"/>
        <end position="60"/>
    </location>
</feature>
<dbReference type="SUPFAM" id="SSF111352">
    <property type="entry name" value="Ammonium transporter"/>
    <property type="match status" value="1"/>
</dbReference>
<keyword evidence="6 8" id="KW-0472">Membrane</keyword>
<keyword evidence="7 8" id="KW-0924">Ammonia transport</keyword>
<evidence type="ECO:0000256" key="6">
    <source>
        <dbReference type="ARBA" id="ARBA00023136"/>
    </source>
</evidence>
<feature type="signal peptide" evidence="9">
    <location>
        <begin position="1"/>
        <end position="26"/>
    </location>
</feature>
<dbReference type="InterPro" id="IPR001905">
    <property type="entry name" value="Ammonium_transpt"/>
</dbReference>
<dbReference type="InterPro" id="IPR018047">
    <property type="entry name" value="Ammonium_transpt_CS"/>
</dbReference>
<feature type="domain" description="Ammonium transporter AmtB-like" evidence="10">
    <location>
        <begin position="41"/>
        <end position="426"/>
    </location>
</feature>
<evidence type="ECO:0000256" key="9">
    <source>
        <dbReference type="SAM" id="SignalP"/>
    </source>
</evidence>
<evidence type="ECO:0000256" key="7">
    <source>
        <dbReference type="ARBA" id="ARBA00023177"/>
    </source>
</evidence>
<feature type="transmembrane region" description="Helical" evidence="8">
    <location>
        <begin position="346"/>
        <end position="366"/>
    </location>
</feature>
<dbReference type="KEGG" id="tgr:Tgr7_0210"/>
<dbReference type="Gene3D" id="1.10.3430.10">
    <property type="entry name" value="Ammonium transporter AmtB like domains"/>
    <property type="match status" value="1"/>
</dbReference>
<feature type="transmembrane region" description="Helical" evidence="8">
    <location>
        <begin position="81"/>
        <end position="100"/>
    </location>
</feature>
<evidence type="ECO:0000259" key="10">
    <source>
        <dbReference type="Pfam" id="PF00909"/>
    </source>
</evidence>
<keyword evidence="3 8" id="KW-0813">Transport</keyword>
<dbReference type="GO" id="GO:0008519">
    <property type="term" value="F:ammonium channel activity"/>
    <property type="evidence" value="ECO:0007669"/>
    <property type="project" value="InterPro"/>
</dbReference>
<dbReference type="AlphaFoldDB" id="B8GU26"/>
<feature type="transmembrane region" description="Helical" evidence="8">
    <location>
        <begin position="149"/>
        <end position="168"/>
    </location>
</feature>
<comment type="subcellular location">
    <subcellularLocation>
        <location evidence="8">Cell membrane</location>
        <topology evidence="8">Multi-pass membrane protein</topology>
    </subcellularLocation>
    <subcellularLocation>
        <location evidence="1">Membrane</location>
        <topology evidence="1">Multi-pass membrane protein</topology>
    </subcellularLocation>
</comment>
<dbReference type="OrthoDB" id="9814202at2"/>
<evidence type="ECO:0000313" key="11">
    <source>
        <dbReference type="EMBL" id="ACL71309.1"/>
    </source>
</evidence>
<gene>
    <name evidence="11" type="ordered locus">Tgr7_0210</name>
</gene>
<evidence type="ECO:0000256" key="5">
    <source>
        <dbReference type="ARBA" id="ARBA00022989"/>
    </source>
</evidence>
<dbReference type="STRING" id="396588.Tgr7_0210"/>
<reference evidence="11 12" key="1">
    <citation type="journal article" date="2011" name="Stand. Genomic Sci.">
        <title>Complete genome sequence of 'Thioalkalivibrio sulfidophilus' HL-EbGr7.</title>
        <authorList>
            <person name="Muyzer G."/>
            <person name="Sorokin D.Y."/>
            <person name="Mavromatis K."/>
            <person name="Lapidus A."/>
            <person name="Clum A."/>
            <person name="Ivanova N."/>
            <person name="Pati A."/>
            <person name="d'Haeseleer P."/>
            <person name="Woyke T."/>
            <person name="Kyrpides N.C."/>
        </authorList>
    </citation>
    <scope>NUCLEOTIDE SEQUENCE [LARGE SCALE GENOMIC DNA]</scope>
    <source>
        <strain evidence="11 12">HL-EbGR7</strain>
    </source>
</reference>
<feature type="transmembrane region" description="Helical" evidence="8">
    <location>
        <begin position="378"/>
        <end position="399"/>
    </location>
</feature>
<keyword evidence="5 8" id="KW-1133">Transmembrane helix</keyword>
<keyword evidence="9" id="KW-0732">Signal</keyword>
<evidence type="ECO:0000256" key="4">
    <source>
        <dbReference type="ARBA" id="ARBA00022692"/>
    </source>
</evidence>
<evidence type="ECO:0000256" key="2">
    <source>
        <dbReference type="ARBA" id="ARBA00005887"/>
    </source>
</evidence>
<dbReference type="Pfam" id="PF00909">
    <property type="entry name" value="Ammonium_transp"/>
    <property type="match status" value="1"/>
</dbReference>
<keyword evidence="12" id="KW-1185">Reference proteome</keyword>
<evidence type="ECO:0000313" key="12">
    <source>
        <dbReference type="Proteomes" id="UP000002383"/>
    </source>
</evidence>
<dbReference type="GO" id="GO:0097272">
    <property type="term" value="P:ammonium homeostasis"/>
    <property type="evidence" value="ECO:0007669"/>
    <property type="project" value="TreeGrafter"/>
</dbReference>
<feature type="chain" id="PRO_5002873306" description="Ammonium transporter" evidence="9">
    <location>
        <begin position="27"/>
        <end position="439"/>
    </location>
</feature>
<protein>
    <recommendedName>
        <fullName evidence="8">Ammonium transporter</fullName>
    </recommendedName>
</protein>
<feature type="transmembrane region" description="Helical" evidence="8">
    <location>
        <begin position="259"/>
        <end position="281"/>
    </location>
</feature>
<dbReference type="HOGENOM" id="CLU_000445_33_1_6"/>
<dbReference type="NCBIfam" id="TIGR00836">
    <property type="entry name" value="amt"/>
    <property type="match status" value="1"/>
</dbReference>
<evidence type="ECO:0000256" key="8">
    <source>
        <dbReference type="RuleBase" id="RU362002"/>
    </source>
</evidence>
<name>B8GU26_THISH</name>
<comment type="similarity">
    <text evidence="2 8">Belongs to the ammonia transporter channel (TC 1.A.11.2) family.</text>
</comment>
<dbReference type="PROSITE" id="PS01219">
    <property type="entry name" value="AMMONIUM_TRANSP"/>
    <property type="match status" value="1"/>
</dbReference>
<feature type="transmembrane region" description="Helical" evidence="8">
    <location>
        <begin position="288"/>
        <end position="309"/>
    </location>
</feature>
<evidence type="ECO:0000256" key="1">
    <source>
        <dbReference type="ARBA" id="ARBA00004141"/>
    </source>
</evidence>
<accession>B8GU26</accession>
<evidence type="ECO:0000256" key="3">
    <source>
        <dbReference type="ARBA" id="ARBA00022448"/>
    </source>
</evidence>
<feature type="transmembrane region" description="Helical" evidence="8">
    <location>
        <begin position="315"/>
        <end position="334"/>
    </location>
</feature>
<dbReference type="Proteomes" id="UP000002383">
    <property type="component" value="Chromosome"/>
</dbReference>
<keyword evidence="4 8" id="KW-0812">Transmembrane</keyword>
<feature type="transmembrane region" description="Helical" evidence="8">
    <location>
        <begin position="188"/>
        <end position="209"/>
    </location>
</feature>
<dbReference type="RefSeq" id="WP_012636798.1">
    <property type="nucleotide sequence ID" value="NC_011901.1"/>
</dbReference>